<name>A0ABY6Z5M8_9BACL</name>
<dbReference type="CDD" id="cd14748">
    <property type="entry name" value="PBP2_UgpB"/>
    <property type="match status" value="1"/>
</dbReference>
<proteinExistence type="predicted"/>
<gene>
    <name evidence="1" type="ORF">NZD86_03400</name>
</gene>
<dbReference type="EMBL" id="CP104064">
    <property type="protein sequence ID" value="WAH37589.1"/>
    <property type="molecule type" value="Genomic_DNA"/>
</dbReference>
<protein>
    <submittedName>
        <fullName evidence="1">ABC transporter substrate-binding protein</fullName>
    </submittedName>
</protein>
<organism evidence="1 2">
    <name type="scientific">Alicyclobacillus dauci</name>
    <dbReference type="NCBI Taxonomy" id="1475485"/>
    <lineage>
        <taxon>Bacteria</taxon>
        <taxon>Bacillati</taxon>
        <taxon>Bacillota</taxon>
        <taxon>Bacilli</taxon>
        <taxon>Bacillales</taxon>
        <taxon>Alicyclobacillaceae</taxon>
        <taxon>Alicyclobacillus</taxon>
    </lineage>
</organism>
<dbReference type="InterPro" id="IPR050490">
    <property type="entry name" value="Bact_solute-bd_prot1"/>
</dbReference>
<dbReference type="InterPro" id="IPR006059">
    <property type="entry name" value="SBP"/>
</dbReference>
<dbReference type="PANTHER" id="PTHR43649:SF30">
    <property type="entry name" value="ABC TRANSPORTER SUBSTRATE-BINDING PROTEIN"/>
    <property type="match status" value="1"/>
</dbReference>
<accession>A0ABY6Z5M8</accession>
<dbReference type="Gene3D" id="3.40.190.10">
    <property type="entry name" value="Periplasmic binding protein-like II"/>
    <property type="match status" value="2"/>
</dbReference>
<dbReference type="Proteomes" id="UP001164803">
    <property type="component" value="Chromosome"/>
</dbReference>
<sequence length="439" mass="47284">MALSRWGAVLAGTTALIVLVSGCGSSGSSSGANGSSASDQHVEKLTFDFPVAVAGPVAQDVKDLVNQFNQTHKNIQVSPVFTGDYQTTMTKVQTAAKAGSTPDVAVLQSTDMYSLLDANLILPIDQFATSDSDKQWLTSFYPALMANSTLNGKTYGIPFQRSTLLLYYNKDEFNRAGLDPNSPPTSWDELVKDGKMLTKNGQWGLEIPTSGLTYWEFQPFAIENGQNVVGDAANKVTYDDPKVAQALQFFADLSKKDKIEPTGLLGWTTAPTDFESGKAAMIYHSSGSLTSILKTAKFNVGVAELPGNVQKGSPTGGGNLYVFNTKDSAKEQAAYEFVKWMAQPDNAAKWSIETGYVGSSPAVYETDAMKQYLQKTPQAAAIQQQMQSAAKELGTHDGQEIQSILSTACQQVLTANVTPQQALKDAQQKADQILSKYQN</sequence>
<dbReference type="SUPFAM" id="SSF53850">
    <property type="entry name" value="Periplasmic binding protein-like II"/>
    <property type="match status" value="1"/>
</dbReference>
<dbReference type="RefSeq" id="WP_268045092.1">
    <property type="nucleotide sequence ID" value="NZ_CP104064.1"/>
</dbReference>
<evidence type="ECO:0000313" key="1">
    <source>
        <dbReference type="EMBL" id="WAH37589.1"/>
    </source>
</evidence>
<keyword evidence="2" id="KW-1185">Reference proteome</keyword>
<dbReference type="PROSITE" id="PS51257">
    <property type="entry name" value="PROKAR_LIPOPROTEIN"/>
    <property type="match status" value="1"/>
</dbReference>
<evidence type="ECO:0000313" key="2">
    <source>
        <dbReference type="Proteomes" id="UP001164803"/>
    </source>
</evidence>
<reference evidence="1" key="1">
    <citation type="submission" date="2022-08" db="EMBL/GenBank/DDBJ databases">
        <title>Alicyclobacillus dauci DSM2870, complete genome.</title>
        <authorList>
            <person name="Wang Q."/>
            <person name="Cai R."/>
            <person name="Wang Z."/>
        </authorList>
    </citation>
    <scope>NUCLEOTIDE SEQUENCE</scope>
    <source>
        <strain evidence="1">DSM 28700</strain>
    </source>
</reference>
<dbReference type="PANTHER" id="PTHR43649">
    <property type="entry name" value="ARABINOSE-BINDING PROTEIN-RELATED"/>
    <property type="match status" value="1"/>
</dbReference>
<dbReference type="Pfam" id="PF13416">
    <property type="entry name" value="SBP_bac_8"/>
    <property type="match status" value="1"/>
</dbReference>